<proteinExistence type="predicted"/>
<protein>
    <submittedName>
        <fullName evidence="3">Uncharacterized protein</fullName>
    </submittedName>
</protein>
<feature type="region of interest" description="Disordered" evidence="1">
    <location>
        <begin position="204"/>
        <end position="237"/>
    </location>
</feature>
<feature type="compositionally biased region" description="Polar residues" evidence="1">
    <location>
        <begin position="224"/>
        <end position="237"/>
    </location>
</feature>
<feature type="transmembrane region" description="Helical" evidence="2">
    <location>
        <begin position="171"/>
        <end position="192"/>
    </location>
</feature>
<accession>A0AAD2HJX3</accession>
<keyword evidence="4" id="KW-1185">Reference proteome</keyword>
<evidence type="ECO:0000256" key="1">
    <source>
        <dbReference type="SAM" id="MobiDB-lite"/>
    </source>
</evidence>
<feature type="compositionally biased region" description="Low complexity" evidence="1">
    <location>
        <begin position="252"/>
        <end position="280"/>
    </location>
</feature>
<keyword evidence="2" id="KW-0472">Membrane</keyword>
<sequence length="371" mass="39486">MNTTIDDTDSNYFQFVQDIYANPPSWAAITPATPCLYCSAQPQTAHIHNQTWHDGSVGTQGSLTFQGSAVYIYGIDLTPSANTTFTLESRTTTHYYNGTNQFVFDALYFSATGLEEGVKHTVSWVVGKGLTNGTSALIDYAVITASAASPNSSLDSTTASSPLLHKKSNTGAIAGGTVSGVVVLLGLVLLLFSLTRWRRRRGLGTQADEADDSDAGPRVRNLRNRQPQLPVQPFVDTSSAPVSILQPYATTPASATTQTDPQTPAQNAESSTTSSSGYSESRLDSKTMDTSWMNARENGSLTSLSTSVGPRAPYSHPYADSSAEASTMISGSSARERFLEDRLAVLEAHVLASEPPPYQQPLTPARAASAA</sequence>
<dbReference type="AlphaFoldDB" id="A0AAD2HJX3"/>
<keyword evidence="2" id="KW-0812">Transmembrane</keyword>
<gene>
    <name evidence="3" type="ORF">MYCIT1_LOCUS24539</name>
</gene>
<reference evidence="3" key="1">
    <citation type="submission" date="2023-11" db="EMBL/GenBank/DDBJ databases">
        <authorList>
            <person name="De Vega J J."/>
            <person name="De Vega J J."/>
        </authorList>
    </citation>
    <scope>NUCLEOTIDE SEQUENCE</scope>
</reference>
<evidence type="ECO:0000256" key="2">
    <source>
        <dbReference type="SAM" id="Phobius"/>
    </source>
</evidence>
<dbReference type="Proteomes" id="UP001295794">
    <property type="component" value="Unassembled WGS sequence"/>
</dbReference>
<name>A0AAD2HJX3_9AGAR</name>
<comment type="caution">
    <text evidence="3">The sequence shown here is derived from an EMBL/GenBank/DDBJ whole genome shotgun (WGS) entry which is preliminary data.</text>
</comment>
<evidence type="ECO:0000313" key="4">
    <source>
        <dbReference type="Proteomes" id="UP001295794"/>
    </source>
</evidence>
<evidence type="ECO:0000313" key="3">
    <source>
        <dbReference type="EMBL" id="CAK5276361.1"/>
    </source>
</evidence>
<feature type="region of interest" description="Disordered" evidence="1">
    <location>
        <begin position="252"/>
        <end position="285"/>
    </location>
</feature>
<keyword evidence="2" id="KW-1133">Transmembrane helix</keyword>
<dbReference type="EMBL" id="CAVNYO010000406">
    <property type="protein sequence ID" value="CAK5276361.1"/>
    <property type="molecule type" value="Genomic_DNA"/>
</dbReference>
<organism evidence="3 4">
    <name type="scientific">Mycena citricolor</name>
    <dbReference type="NCBI Taxonomy" id="2018698"/>
    <lineage>
        <taxon>Eukaryota</taxon>
        <taxon>Fungi</taxon>
        <taxon>Dikarya</taxon>
        <taxon>Basidiomycota</taxon>
        <taxon>Agaricomycotina</taxon>
        <taxon>Agaricomycetes</taxon>
        <taxon>Agaricomycetidae</taxon>
        <taxon>Agaricales</taxon>
        <taxon>Marasmiineae</taxon>
        <taxon>Mycenaceae</taxon>
        <taxon>Mycena</taxon>
    </lineage>
</organism>
<feature type="region of interest" description="Disordered" evidence="1">
    <location>
        <begin position="301"/>
        <end position="334"/>
    </location>
</feature>
<feature type="compositionally biased region" description="Polar residues" evidence="1">
    <location>
        <begin position="323"/>
        <end position="333"/>
    </location>
</feature>